<feature type="domain" description="ABC transmembrane type-1" evidence="6">
    <location>
        <begin position="352"/>
        <end position="544"/>
    </location>
</feature>
<evidence type="ECO:0000313" key="7">
    <source>
        <dbReference type="EMBL" id="SMP40218.1"/>
    </source>
</evidence>
<feature type="domain" description="ABC transmembrane type-1" evidence="6">
    <location>
        <begin position="70"/>
        <end position="267"/>
    </location>
</feature>
<dbReference type="Gene3D" id="1.10.3720.10">
    <property type="entry name" value="MetI-like"/>
    <property type="match status" value="2"/>
</dbReference>
<sequence>MLKNGHSVILNKRRISDVLFAGIAVAVPVFLLLFVFFPLVKMLTYSFFQNGQWNFSHYQQLLGGRYITLFRNTLLVTFSSTFLAVMLGLSVTLAIHRSRIRFRKLFHYAAILNMISPPFVSAIVFIMLFGRRGLIANRLLGMSITLVGPQMIVVLQTIANASIAYLVISSVLRGIDPNIEKSATDLGASRYRVFYTVTLPLLAPGLIASASLIFANVLADFGTPILVGGGYRVLASEAYIQLLSNYNLGYAATLSVALLFLSSWMFTVERLLLKNKEFVSANIAEQTSELVDHTNENPYSLLNGLLATLFSLLIVTQFFTVAAGAFTNVWGYDFSFSLRHFQTARFQISKSLQNSLYFAFRVALIGPMLGITAAYLYQRSRGLVRTAINHMAMAPFAVPGTVMGISYVMAFNRPPLALTGTAMIIIIVCMIRELPISFNSAKAILKQVSNNLEEASRDLGASRWHTFTRIIVPILFPAYKAGMLHGFIHVMITIGAIIFLITPRYVTITFEIFRAVNSGRLGEGAAYAFTLVVFTVLGLAGLHLLWKMPALFCRIKEKMAVK</sequence>
<keyword evidence="5" id="KW-0813">Transport</keyword>
<feature type="transmembrane region" description="Helical" evidence="5">
    <location>
        <begin position="18"/>
        <end position="40"/>
    </location>
</feature>
<feature type="transmembrane region" description="Helical" evidence="5">
    <location>
        <begin position="305"/>
        <end position="326"/>
    </location>
</feature>
<keyword evidence="3 5" id="KW-1133">Transmembrane helix</keyword>
<evidence type="ECO:0000313" key="8">
    <source>
        <dbReference type="Proteomes" id="UP001158066"/>
    </source>
</evidence>
<name>A0AA46AHM1_9CLOT</name>
<keyword evidence="2 5" id="KW-0812">Transmembrane</keyword>
<feature type="transmembrane region" description="Helical" evidence="5">
    <location>
        <begin position="108"/>
        <end position="130"/>
    </location>
</feature>
<dbReference type="GO" id="GO:0055085">
    <property type="term" value="P:transmembrane transport"/>
    <property type="evidence" value="ECO:0007669"/>
    <property type="project" value="InterPro"/>
</dbReference>
<evidence type="ECO:0000259" key="6">
    <source>
        <dbReference type="PROSITE" id="PS50928"/>
    </source>
</evidence>
<dbReference type="Proteomes" id="UP001158066">
    <property type="component" value="Unassembled WGS sequence"/>
</dbReference>
<protein>
    <submittedName>
        <fullName evidence="7">Iron(III) transport system permease protein</fullName>
    </submittedName>
</protein>
<dbReference type="PANTHER" id="PTHR43496">
    <property type="entry name" value="PROTEIN LPLB"/>
    <property type="match status" value="1"/>
</dbReference>
<feature type="transmembrane region" description="Helical" evidence="5">
    <location>
        <begin position="526"/>
        <end position="546"/>
    </location>
</feature>
<dbReference type="GO" id="GO:0005886">
    <property type="term" value="C:plasma membrane"/>
    <property type="evidence" value="ECO:0007669"/>
    <property type="project" value="UniProtKB-SubCell"/>
</dbReference>
<keyword evidence="4 5" id="KW-0472">Membrane</keyword>
<evidence type="ECO:0000256" key="2">
    <source>
        <dbReference type="ARBA" id="ARBA00022692"/>
    </source>
</evidence>
<organism evidence="7 8">
    <name type="scientific">Anoxynatronum buryatiense</name>
    <dbReference type="NCBI Taxonomy" id="489973"/>
    <lineage>
        <taxon>Bacteria</taxon>
        <taxon>Bacillati</taxon>
        <taxon>Bacillota</taxon>
        <taxon>Clostridia</taxon>
        <taxon>Eubacteriales</taxon>
        <taxon>Clostridiaceae</taxon>
        <taxon>Anoxynatronum</taxon>
    </lineage>
</organism>
<evidence type="ECO:0000256" key="4">
    <source>
        <dbReference type="ARBA" id="ARBA00023136"/>
    </source>
</evidence>
<reference evidence="7" key="1">
    <citation type="submission" date="2017-05" db="EMBL/GenBank/DDBJ databases">
        <authorList>
            <person name="Varghese N."/>
            <person name="Submissions S."/>
        </authorList>
    </citation>
    <scope>NUCLEOTIDE SEQUENCE</scope>
    <source>
        <strain evidence="7">Su22</strain>
    </source>
</reference>
<feature type="transmembrane region" description="Helical" evidence="5">
    <location>
        <begin position="486"/>
        <end position="506"/>
    </location>
</feature>
<dbReference type="PANTHER" id="PTHR43496:SF1">
    <property type="entry name" value="POLYGALACTURONAN_RHAMNOGALACTURONAN TRANSPORT SYSTEM PERMEASE PROTEIN YTEP"/>
    <property type="match status" value="1"/>
</dbReference>
<feature type="transmembrane region" description="Helical" evidence="5">
    <location>
        <begin position="389"/>
        <end position="410"/>
    </location>
</feature>
<dbReference type="InterPro" id="IPR000515">
    <property type="entry name" value="MetI-like"/>
</dbReference>
<comment type="subcellular location">
    <subcellularLocation>
        <location evidence="5">Cell membrane</location>
        <topology evidence="5">Multi-pass membrane protein</topology>
    </subcellularLocation>
    <subcellularLocation>
        <location evidence="1">Membrane</location>
        <topology evidence="1">Multi-pass membrane protein</topology>
    </subcellularLocation>
</comment>
<dbReference type="Pfam" id="PF00528">
    <property type="entry name" value="BPD_transp_1"/>
    <property type="match status" value="2"/>
</dbReference>
<dbReference type="CDD" id="cd06261">
    <property type="entry name" value="TM_PBP2"/>
    <property type="match status" value="2"/>
</dbReference>
<feature type="transmembrane region" description="Helical" evidence="5">
    <location>
        <begin position="416"/>
        <end position="434"/>
    </location>
</feature>
<dbReference type="RefSeq" id="WP_283407693.1">
    <property type="nucleotide sequence ID" value="NZ_FXUF01000001.1"/>
</dbReference>
<evidence type="ECO:0000256" key="5">
    <source>
        <dbReference type="RuleBase" id="RU363032"/>
    </source>
</evidence>
<evidence type="ECO:0000256" key="1">
    <source>
        <dbReference type="ARBA" id="ARBA00004141"/>
    </source>
</evidence>
<feature type="transmembrane region" description="Helical" evidence="5">
    <location>
        <begin position="193"/>
        <end position="214"/>
    </location>
</feature>
<dbReference type="AlphaFoldDB" id="A0AA46AHM1"/>
<accession>A0AA46AHM1</accession>
<comment type="caution">
    <text evidence="7">The sequence shown here is derived from an EMBL/GenBank/DDBJ whole genome shotgun (WGS) entry which is preliminary data.</text>
</comment>
<dbReference type="PROSITE" id="PS50928">
    <property type="entry name" value="ABC_TM1"/>
    <property type="match status" value="2"/>
</dbReference>
<feature type="transmembrane region" description="Helical" evidence="5">
    <location>
        <begin position="74"/>
        <end position="96"/>
    </location>
</feature>
<comment type="similarity">
    <text evidence="5">Belongs to the binding-protein-dependent transport system permease family.</text>
</comment>
<proteinExistence type="inferred from homology"/>
<keyword evidence="8" id="KW-1185">Reference proteome</keyword>
<gene>
    <name evidence="7" type="ORF">SAMN06296020_101343</name>
</gene>
<feature type="transmembrane region" description="Helical" evidence="5">
    <location>
        <begin position="356"/>
        <end position="377"/>
    </location>
</feature>
<feature type="transmembrane region" description="Helical" evidence="5">
    <location>
        <begin position="150"/>
        <end position="172"/>
    </location>
</feature>
<feature type="transmembrane region" description="Helical" evidence="5">
    <location>
        <begin position="248"/>
        <end position="268"/>
    </location>
</feature>
<dbReference type="InterPro" id="IPR035906">
    <property type="entry name" value="MetI-like_sf"/>
</dbReference>
<dbReference type="EMBL" id="FXUF01000001">
    <property type="protein sequence ID" value="SMP40218.1"/>
    <property type="molecule type" value="Genomic_DNA"/>
</dbReference>
<dbReference type="SUPFAM" id="SSF161098">
    <property type="entry name" value="MetI-like"/>
    <property type="match status" value="2"/>
</dbReference>
<evidence type="ECO:0000256" key="3">
    <source>
        <dbReference type="ARBA" id="ARBA00022989"/>
    </source>
</evidence>